<accession>A0AA88G9Y5</accession>
<proteinExistence type="predicted"/>
<dbReference type="RefSeq" id="XP_044543289.1">
    <property type="nucleotide sequence ID" value="XM_044686822.1"/>
</dbReference>
<dbReference type="AlphaFoldDB" id="A0AA88G9Y5"/>
<dbReference type="GeneID" id="68103648"/>
<protein>
    <submittedName>
        <fullName evidence="2">Uncharacterized protein</fullName>
    </submittedName>
</protein>
<evidence type="ECO:0000313" key="3">
    <source>
        <dbReference type="Proteomes" id="UP000816034"/>
    </source>
</evidence>
<feature type="compositionally biased region" description="Low complexity" evidence="1">
    <location>
        <begin position="140"/>
        <end position="154"/>
    </location>
</feature>
<dbReference type="EMBL" id="PYSW02000048">
    <property type="protein sequence ID" value="KAG2374115.1"/>
    <property type="molecule type" value="Genomic_DNA"/>
</dbReference>
<comment type="caution">
    <text evidence="2">The sequence shown here is derived from an EMBL/GenBank/DDBJ whole genome shotgun (WGS) entry which is preliminary data.</text>
</comment>
<organism evidence="2 3">
    <name type="scientific">Naegleria lovaniensis</name>
    <name type="common">Amoeba</name>
    <dbReference type="NCBI Taxonomy" id="51637"/>
    <lineage>
        <taxon>Eukaryota</taxon>
        <taxon>Discoba</taxon>
        <taxon>Heterolobosea</taxon>
        <taxon>Tetramitia</taxon>
        <taxon>Eutetramitia</taxon>
        <taxon>Vahlkampfiidae</taxon>
        <taxon>Naegleria</taxon>
    </lineage>
</organism>
<feature type="region of interest" description="Disordered" evidence="1">
    <location>
        <begin position="37"/>
        <end position="243"/>
    </location>
</feature>
<dbReference type="Proteomes" id="UP000816034">
    <property type="component" value="Unassembled WGS sequence"/>
</dbReference>
<evidence type="ECO:0000256" key="1">
    <source>
        <dbReference type="SAM" id="MobiDB-lite"/>
    </source>
</evidence>
<sequence length="503" mass="57631">MQDLKPIIPTARKSVGILGTSSSGELAKEHMVNRALMATSPVSNSSTGSIPLGTSATTTNTDKPQQPHASSLTPSPTTNMDTTQNSSKLSLENSEAIVYDSSEEEEEKVDILEESDSDHVDQLASSEEETAIRRRRTRSSTRADSNLSSSNTTKKNNDKDANQRQNQLASLRFTEKFKQGSEDEEGHPAVVFDSDDDEEEDTHRKFAENVSKAIPKQKAEPSRKKQKMTSITQLETTTNETATSKIEAKQSNVLSIEPHSVLFKFICSTTTNVELRNKLKQDFEDEKYVILRKKYNLKTPSRKGRISDNEVKLIKKYVEITSSLRLVRHPLSLTLFNNTKSFDEDRIKTWSNDSQEEEVNTTNVKHFIATITGRSFDLISSVWRKEEKNIHHRFVLYLEQMRYHFEVFVQPNTVHMDREQEEELKEMYISLLGLMKQYQDIVNTRREERKNGMLRETSIELSKFAKILSNLDEHFSRLDAYQRAYNEELHDALWSCAVKYLLA</sequence>
<keyword evidence="3" id="KW-1185">Reference proteome</keyword>
<feature type="compositionally biased region" description="Polar residues" evidence="1">
    <location>
        <begin position="40"/>
        <end position="93"/>
    </location>
</feature>
<feature type="compositionally biased region" description="Low complexity" evidence="1">
    <location>
        <begin position="229"/>
        <end position="243"/>
    </location>
</feature>
<evidence type="ECO:0000313" key="2">
    <source>
        <dbReference type="EMBL" id="KAG2374115.1"/>
    </source>
</evidence>
<name>A0AA88G9Y5_NAELO</name>
<reference evidence="2 3" key="1">
    <citation type="journal article" date="2018" name="BMC Genomics">
        <title>The genome of Naegleria lovaniensis, the basis for a comparative approach to unravel pathogenicity factors of the human pathogenic amoeba N. fowleri.</title>
        <authorList>
            <person name="Liechti N."/>
            <person name="Schurch N."/>
            <person name="Bruggmann R."/>
            <person name="Wittwer M."/>
        </authorList>
    </citation>
    <scope>NUCLEOTIDE SEQUENCE [LARGE SCALE GENOMIC DNA]</scope>
    <source>
        <strain evidence="2 3">ATCC 30569</strain>
    </source>
</reference>
<gene>
    <name evidence="2" type="ORF">C9374_011194</name>
</gene>
<feature type="compositionally biased region" description="Acidic residues" evidence="1">
    <location>
        <begin position="101"/>
        <end position="116"/>
    </location>
</feature>